<feature type="transmembrane region" description="Helical" evidence="1">
    <location>
        <begin position="31"/>
        <end position="50"/>
    </location>
</feature>
<gene>
    <name evidence="2" type="ORF">JK635_08570</name>
</gene>
<dbReference type="SUPFAM" id="SSF53474">
    <property type="entry name" value="alpha/beta-Hydrolases"/>
    <property type="match status" value="1"/>
</dbReference>
<dbReference type="RefSeq" id="WP_202653534.1">
    <property type="nucleotide sequence ID" value="NZ_JAESWB010000165.1"/>
</dbReference>
<name>A0ABS1TNF8_9BACI</name>
<proteinExistence type="predicted"/>
<protein>
    <submittedName>
        <fullName evidence="2">MFS transporter</fullName>
    </submittedName>
</protein>
<organism evidence="2 3">
    <name type="scientific">Neobacillus paridis</name>
    <dbReference type="NCBI Taxonomy" id="2803862"/>
    <lineage>
        <taxon>Bacteria</taxon>
        <taxon>Bacillati</taxon>
        <taxon>Bacillota</taxon>
        <taxon>Bacilli</taxon>
        <taxon>Bacillales</taxon>
        <taxon>Bacillaceae</taxon>
        <taxon>Neobacillus</taxon>
    </lineage>
</organism>
<keyword evidence="1" id="KW-1133">Transmembrane helix</keyword>
<feature type="transmembrane region" description="Helical" evidence="1">
    <location>
        <begin position="120"/>
        <end position="141"/>
    </location>
</feature>
<keyword evidence="1" id="KW-0812">Transmembrane</keyword>
<keyword evidence="1" id="KW-0472">Membrane</keyword>
<feature type="transmembrane region" description="Helical" evidence="1">
    <location>
        <begin position="62"/>
        <end position="89"/>
    </location>
</feature>
<accession>A0ABS1TNF8</accession>
<dbReference type="InterPro" id="IPR029058">
    <property type="entry name" value="AB_hydrolase_fold"/>
</dbReference>
<evidence type="ECO:0000313" key="3">
    <source>
        <dbReference type="Proteomes" id="UP000623967"/>
    </source>
</evidence>
<reference evidence="2 3" key="1">
    <citation type="submission" date="2021-01" db="EMBL/GenBank/DDBJ databases">
        <title>Genome public.</title>
        <authorList>
            <person name="Liu C."/>
            <person name="Sun Q."/>
        </authorList>
    </citation>
    <scope>NUCLEOTIDE SEQUENCE [LARGE SCALE GENOMIC DNA]</scope>
    <source>
        <strain evidence="2 3">YIM B02564</strain>
    </source>
</reference>
<comment type="caution">
    <text evidence="2">The sequence shown here is derived from an EMBL/GenBank/DDBJ whole genome shotgun (WGS) entry which is preliminary data.</text>
</comment>
<feature type="transmembrane region" description="Helical" evidence="1">
    <location>
        <begin position="153"/>
        <end position="174"/>
    </location>
</feature>
<evidence type="ECO:0000313" key="2">
    <source>
        <dbReference type="EMBL" id="MBL4952259.1"/>
    </source>
</evidence>
<dbReference type="Proteomes" id="UP000623967">
    <property type="component" value="Unassembled WGS sequence"/>
</dbReference>
<sequence length="759" mass="84054">MSDPALQEKKKSSFGLLHIAKFLKYPAQLSPGWKGASLALGIIALLLYFVQGYNMIGTRGAIPYFVGIVVFLLAVMLLAGVIALLLHWIKKIPTRYIWLALTSFCLLVICFIGPLPLMFIVSISTIVSFSLLGMLIWRWMTGQYRKASKVSRIIASIMAGSTLACILLGGYWLLGNGNGELPKPYRLQVMKAADSYLATLANPAEPGSYQIKTLTYGSANSYRKEFNAENSLTTKPVDGSPFVKNWSSIRTKTFGFGPDQMALNGLVWYPDGNGPFPLVVAVHGNHLATDYSDPGYAYLGNLLASKGYIFVSIDENFLNTSPYDDLFMLKVLKNENSARGWLMLEHLKVWEEWNNTRDNPFFNKVDMSRISLIGHSRGSEAVTVAAAYNKLSASPENGNIKFDYNFGIRSIVSIAGTDGQYKPAGQPTQLKDISYLAIHGSHDMDVSSFDSASQYSRIGFSDKSPHFKAAVYVYGANHGQFNTEWGRGDSVGFGNKLYNTAQLLPQKEQLQVAKVLISSFLEATLQKKTQYRSVFQDIGYAREWLPDTMYISNYWDGNTKLITNFDEDIDLSTTTMSGGRLVGNALKKWKEEKVKMKYDFGSYSAVRLDWNRTTTRGLPSYTVDLTDTGLAAEASSSIVFSIADREDKKKSGMQEALVDLTVQVADKSGNTASLPLSSVASLLPMLEGDIVKWPFTSLLPTREPIFQNFTFRLADLKTVNPAFQPEQISRVSFIFDKTDKGSIYLRDVGIRGAAVISGS</sequence>
<evidence type="ECO:0000256" key="1">
    <source>
        <dbReference type="SAM" id="Phobius"/>
    </source>
</evidence>
<feature type="transmembrane region" description="Helical" evidence="1">
    <location>
        <begin position="96"/>
        <end position="114"/>
    </location>
</feature>
<keyword evidence="3" id="KW-1185">Reference proteome</keyword>
<dbReference type="Gene3D" id="3.40.50.1820">
    <property type="entry name" value="alpha/beta hydrolase"/>
    <property type="match status" value="1"/>
</dbReference>
<dbReference type="EMBL" id="JAESWB010000165">
    <property type="protein sequence ID" value="MBL4952259.1"/>
    <property type="molecule type" value="Genomic_DNA"/>
</dbReference>